<keyword evidence="2" id="KW-1185">Reference proteome</keyword>
<comment type="caution">
    <text evidence="1">The sequence shown here is derived from an EMBL/GenBank/DDBJ whole genome shotgun (WGS) entry which is preliminary data.</text>
</comment>
<organism evidence="1 2">
    <name type="scientific">Penicillium atrosanguineum</name>
    <dbReference type="NCBI Taxonomy" id="1132637"/>
    <lineage>
        <taxon>Eukaryota</taxon>
        <taxon>Fungi</taxon>
        <taxon>Dikarya</taxon>
        <taxon>Ascomycota</taxon>
        <taxon>Pezizomycotina</taxon>
        <taxon>Eurotiomycetes</taxon>
        <taxon>Eurotiomycetidae</taxon>
        <taxon>Eurotiales</taxon>
        <taxon>Aspergillaceae</taxon>
        <taxon>Penicillium</taxon>
    </lineage>
</organism>
<name>A0A9W9PYH4_9EURO</name>
<evidence type="ECO:0000313" key="2">
    <source>
        <dbReference type="Proteomes" id="UP001147746"/>
    </source>
</evidence>
<dbReference type="AlphaFoldDB" id="A0A9W9PYH4"/>
<gene>
    <name evidence="1" type="ORF">N7476_004921</name>
</gene>
<accession>A0A9W9PYH4</accession>
<reference evidence="1" key="1">
    <citation type="submission" date="2022-12" db="EMBL/GenBank/DDBJ databases">
        <authorList>
            <person name="Petersen C."/>
        </authorList>
    </citation>
    <scope>NUCLEOTIDE SEQUENCE</scope>
    <source>
        <strain evidence="1">IBT 21472</strain>
    </source>
</reference>
<dbReference type="EMBL" id="JAPZBO010000004">
    <property type="protein sequence ID" value="KAJ5318501.1"/>
    <property type="molecule type" value="Genomic_DNA"/>
</dbReference>
<sequence length="31" mass="3869">MTGYNTWAYFETKHLAKDMTYHWSKIQIFTR</sequence>
<evidence type="ECO:0000313" key="1">
    <source>
        <dbReference type="EMBL" id="KAJ5318501.1"/>
    </source>
</evidence>
<dbReference type="Proteomes" id="UP001147746">
    <property type="component" value="Unassembled WGS sequence"/>
</dbReference>
<reference evidence="1" key="2">
    <citation type="journal article" date="2023" name="IMA Fungus">
        <title>Comparative genomic study of the Penicillium genus elucidates a diverse pangenome and 15 lateral gene transfer events.</title>
        <authorList>
            <person name="Petersen C."/>
            <person name="Sorensen T."/>
            <person name="Nielsen M.R."/>
            <person name="Sondergaard T.E."/>
            <person name="Sorensen J.L."/>
            <person name="Fitzpatrick D.A."/>
            <person name="Frisvad J.C."/>
            <person name="Nielsen K.L."/>
        </authorList>
    </citation>
    <scope>NUCLEOTIDE SEQUENCE</scope>
    <source>
        <strain evidence="1">IBT 21472</strain>
    </source>
</reference>
<protein>
    <submittedName>
        <fullName evidence="1">Uncharacterized protein</fullName>
    </submittedName>
</protein>
<proteinExistence type="predicted"/>